<organism evidence="2">
    <name type="scientific">Solanum lycopersicum</name>
    <name type="common">Tomato</name>
    <name type="synonym">Lycopersicon esculentum</name>
    <dbReference type="NCBI Taxonomy" id="4081"/>
    <lineage>
        <taxon>Eukaryota</taxon>
        <taxon>Viridiplantae</taxon>
        <taxon>Streptophyta</taxon>
        <taxon>Embryophyta</taxon>
        <taxon>Tracheophyta</taxon>
        <taxon>Spermatophyta</taxon>
        <taxon>Magnoliopsida</taxon>
        <taxon>eudicotyledons</taxon>
        <taxon>Gunneridae</taxon>
        <taxon>Pentapetalae</taxon>
        <taxon>asterids</taxon>
        <taxon>lamiids</taxon>
        <taxon>Solanales</taxon>
        <taxon>Solanaceae</taxon>
        <taxon>Solanoideae</taxon>
        <taxon>Solaneae</taxon>
        <taxon>Solanum</taxon>
        <taxon>Solanum subgen. Lycopersicon</taxon>
    </lineage>
</organism>
<feature type="region of interest" description="Disordered" evidence="1">
    <location>
        <begin position="1"/>
        <end position="47"/>
    </location>
</feature>
<accession>A0A3Q7J6Y8</accession>
<dbReference type="PaxDb" id="4081-Solyc12g027480.1.1"/>
<feature type="compositionally biased region" description="Basic and acidic residues" evidence="1">
    <location>
        <begin position="32"/>
        <end position="41"/>
    </location>
</feature>
<proteinExistence type="predicted"/>
<evidence type="ECO:0000313" key="2">
    <source>
        <dbReference type="EnsemblPlants" id="Solyc12g027480.1.1.1"/>
    </source>
</evidence>
<name>A0A3Q7J6Y8_SOLLC</name>
<reference evidence="2" key="2">
    <citation type="submission" date="2019-01" db="UniProtKB">
        <authorList>
            <consortium name="EnsemblPlants"/>
        </authorList>
    </citation>
    <scope>IDENTIFICATION</scope>
    <source>
        <strain evidence="2">cv. Heinz 1706</strain>
    </source>
</reference>
<sequence length="91" mass="9572">MAILATGQPTSAAGPQISQNSNSIPISNQDTGTKDMPDEHNSLPTSQGGKYVYLLIPNTINLSQNIKPATVAPIPIKQASYINGVPRITCP</sequence>
<reference evidence="2" key="1">
    <citation type="journal article" date="2012" name="Nature">
        <title>The tomato genome sequence provides insights into fleshy fruit evolution.</title>
        <authorList>
            <consortium name="Tomato Genome Consortium"/>
        </authorList>
    </citation>
    <scope>NUCLEOTIDE SEQUENCE [LARGE SCALE GENOMIC DNA]</scope>
    <source>
        <strain evidence="2">cv. Heinz 1706</strain>
    </source>
</reference>
<evidence type="ECO:0000256" key="1">
    <source>
        <dbReference type="SAM" id="MobiDB-lite"/>
    </source>
</evidence>
<dbReference type="Proteomes" id="UP000004994">
    <property type="component" value="Chromosome 12"/>
</dbReference>
<feature type="compositionally biased region" description="Low complexity" evidence="1">
    <location>
        <begin position="15"/>
        <end position="29"/>
    </location>
</feature>
<evidence type="ECO:0000313" key="3">
    <source>
        <dbReference type="Proteomes" id="UP000004994"/>
    </source>
</evidence>
<dbReference type="EnsemblPlants" id="Solyc12g027480.1.1">
    <property type="protein sequence ID" value="Solyc12g027480.1.1.1"/>
    <property type="gene ID" value="Solyc12g027480.1"/>
</dbReference>
<keyword evidence="3" id="KW-1185">Reference proteome</keyword>
<dbReference type="AlphaFoldDB" id="A0A3Q7J6Y8"/>
<dbReference type="InParanoid" id="A0A3Q7J6Y8"/>
<protein>
    <submittedName>
        <fullName evidence="2">Uncharacterized protein</fullName>
    </submittedName>
</protein>
<dbReference type="Gramene" id="Solyc12g027480.1.1">
    <property type="protein sequence ID" value="Solyc12g027480.1.1.1"/>
    <property type="gene ID" value="Solyc12g027480.1"/>
</dbReference>